<feature type="compositionally biased region" description="Basic and acidic residues" evidence="1">
    <location>
        <begin position="39"/>
        <end position="49"/>
    </location>
</feature>
<feature type="region of interest" description="Disordered" evidence="1">
    <location>
        <begin position="1"/>
        <end position="49"/>
    </location>
</feature>
<comment type="caution">
    <text evidence="2">The sequence shown here is derived from an EMBL/GenBank/DDBJ whole genome shotgun (WGS) entry which is preliminary data.</text>
</comment>
<accession>A0AAW1MQM6</accession>
<dbReference type="EMBL" id="JASPKY010000028">
    <property type="protein sequence ID" value="KAK9751398.1"/>
    <property type="molecule type" value="Genomic_DNA"/>
</dbReference>
<evidence type="ECO:0000313" key="2">
    <source>
        <dbReference type="EMBL" id="KAK9751398.1"/>
    </source>
</evidence>
<evidence type="ECO:0000256" key="1">
    <source>
        <dbReference type="SAM" id="MobiDB-lite"/>
    </source>
</evidence>
<proteinExistence type="predicted"/>
<evidence type="ECO:0000313" key="3">
    <source>
        <dbReference type="Proteomes" id="UP001458880"/>
    </source>
</evidence>
<protein>
    <submittedName>
        <fullName evidence="2">Uncharacterized protein</fullName>
    </submittedName>
</protein>
<keyword evidence="3" id="KW-1185">Reference proteome</keyword>
<dbReference type="Proteomes" id="UP001458880">
    <property type="component" value="Unassembled WGS sequence"/>
</dbReference>
<gene>
    <name evidence="2" type="ORF">QE152_g5036</name>
</gene>
<name>A0AAW1MQM6_POPJA</name>
<dbReference type="AlphaFoldDB" id="A0AAW1MQM6"/>
<organism evidence="2 3">
    <name type="scientific">Popillia japonica</name>
    <name type="common">Japanese beetle</name>
    <dbReference type="NCBI Taxonomy" id="7064"/>
    <lineage>
        <taxon>Eukaryota</taxon>
        <taxon>Metazoa</taxon>
        <taxon>Ecdysozoa</taxon>
        <taxon>Arthropoda</taxon>
        <taxon>Hexapoda</taxon>
        <taxon>Insecta</taxon>
        <taxon>Pterygota</taxon>
        <taxon>Neoptera</taxon>
        <taxon>Endopterygota</taxon>
        <taxon>Coleoptera</taxon>
        <taxon>Polyphaga</taxon>
        <taxon>Scarabaeiformia</taxon>
        <taxon>Scarabaeidae</taxon>
        <taxon>Rutelinae</taxon>
        <taxon>Popillia</taxon>
    </lineage>
</organism>
<sequence length="91" mass="10360">MEKNRPNIKAGIREVGGAGAKAKRMPAEYQGGNPGGWRSRRESEKDAKKIPKTIKESIILTYDWREIHCGRIRIPTSPYTENDKGINYPYL</sequence>
<reference evidence="2 3" key="1">
    <citation type="journal article" date="2024" name="BMC Genomics">
        <title>De novo assembly and annotation of Popillia japonica's genome with initial clues to its potential as an invasive pest.</title>
        <authorList>
            <person name="Cucini C."/>
            <person name="Boschi S."/>
            <person name="Funari R."/>
            <person name="Cardaioli E."/>
            <person name="Iannotti N."/>
            <person name="Marturano G."/>
            <person name="Paoli F."/>
            <person name="Bruttini M."/>
            <person name="Carapelli A."/>
            <person name="Frati F."/>
            <person name="Nardi F."/>
        </authorList>
    </citation>
    <scope>NUCLEOTIDE SEQUENCE [LARGE SCALE GENOMIC DNA]</scope>
    <source>
        <strain evidence="2">DMR45628</strain>
    </source>
</reference>